<reference evidence="7 8" key="1">
    <citation type="journal article" date="2018" name="BMC Genomics">
        <title>Genomic comparison of Trypanosoma conorhini and Trypanosoma rangeli to Trypanosoma cruzi strains of high and low virulence.</title>
        <authorList>
            <person name="Bradwell K.R."/>
            <person name="Koparde V.N."/>
            <person name="Matveyev A.V."/>
            <person name="Serrano M.G."/>
            <person name="Alves J.M."/>
            <person name="Parikh H."/>
            <person name="Huang B."/>
            <person name="Lee V."/>
            <person name="Espinosa-Alvarez O."/>
            <person name="Ortiz P.A."/>
            <person name="Costa-Martins A.G."/>
            <person name="Teixeira M.M."/>
            <person name="Buck G.A."/>
        </authorList>
    </citation>
    <scope>NUCLEOTIDE SEQUENCE [LARGE SCALE GENOMIC DNA]</scope>
    <source>
        <strain evidence="7 8">025E</strain>
    </source>
</reference>
<dbReference type="PANTHER" id="PTHR21346:SF10">
    <property type="entry name" value="TRANSMEMBRANE PROTEIN"/>
    <property type="match status" value="1"/>
</dbReference>
<keyword evidence="5 6" id="KW-0472">Membrane</keyword>
<protein>
    <recommendedName>
        <fullName evidence="9">FUN14 family protein</fullName>
    </recommendedName>
</protein>
<dbReference type="InterPro" id="IPR007014">
    <property type="entry name" value="FUN14"/>
</dbReference>
<dbReference type="EMBL" id="MKKU01000089">
    <property type="protein sequence ID" value="RNF25147.1"/>
    <property type="molecule type" value="Genomic_DNA"/>
</dbReference>
<dbReference type="AlphaFoldDB" id="A0A422Q5B0"/>
<evidence type="ECO:0000256" key="1">
    <source>
        <dbReference type="ARBA" id="ARBA00004370"/>
    </source>
</evidence>
<comment type="subcellular location">
    <subcellularLocation>
        <location evidence="1">Membrane</location>
    </subcellularLocation>
</comment>
<accession>A0A422Q5B0</accession>
<evidence type="ECO:0000313" key="7">
    <source>
        <dbReference type="EMBL" id="RNF25147.1"/>
    </source>
</evidence>
<proteinExistence type="inferred from homology"/>
<gene>
    <name evidence="7" type="ORF">Tco025E_02295</name>
</gene>
<name>A0A422Q5B0_9TRYP</name>
<dbReference type="InterPro" id="IPR018247">
    <property type="entry name" value="EF_Hand_1_Ca_BS"/>
</dbReference>
<evidence type="ECO:0008006" key="9">
    <source>
        <dbReference type="Google" id="ProtNLM"/>
    </source>
</evidence>
<dbReference type="Pfam" id="PF04930">
    <property type="entry name" value="FUN14"/>
    <property type="match status" value="1"/>
</dbReference>
<feature type="transmembrane region" description="Helical" evidence="6">
    <location>
        <begin position="58"/>
        <end position="77"/>
    </location>
</feature>
<comment type="caution">
    <text evidence="7">The sequence shown here is derived from an EMBL/GenBank/DDBJ whole genome shotgun (WGS) entry which is preliminary data.</text>
</comment>
<dbReference type="OrthoDB" id="163794at2759"/>
<sequence length="139" mass="14695">MPAKTSAKTQAAKPAEATVKETVSTTMPALRKMSKGMSVSGMFGAAVGVAAKRLTKDALYGAGLAIVALQGLSYLGYIHINWRKVEGDLNQVLDVNADGKVDEKDFKLYLNRFINFASKGLGDLGAFAAGFFAGARYLA</sequence>
<evidence type="ECO:0000256" key="6">
    <source>
        <dbReference type="SAM" id="Phobius"/>
    </source>
</evidence>
<comment type="similarity">
    <text evidence="2">Belongs to the FUN14 family.</text>
</comment>
<dbReference type="GO" id="GO:0016020">
    <property type="term" value="C:membrane"/>
    <property type="evidence" value="ECO:0007669"/>
    <property type="project" value="UniProtKB-SubCell"/>
</dbReference>
<keyword evidence="4 6" id="KW-1133">Transmembrane helix</keyword>
<evidence type="ECO:0000256" key="5">
    <source>
        <dbReference type="ARBA" id="ARBA00023136"/>
    </source>
</evidence>
<evidence type="ECO:0000256" key="3">
    <source>
        <dbReference type="ARBA" id="ARBA00022692"/>
    </source>
</evidence>
<evidence type="ECO:0000313" key="8">
    <source>
        <dbReference type="Proteomes" id="UP000284403"/>
    </source>
</evidence>
<evidence type="ECO:0000256" key="2">
    <source>
        <dbReference type="ARBA" id="ARBA00009160"/>
    </source>
</evidence>
<keyword evidence="3 6" id="KW-0812">Transmembrane</keyword>
<dbReference type="PANTHER" id="PTHR21346">
    <property type="entry name" value="FUN14 DOMAIN CONTAINING"/>
    <property type="match status" value="1"/>
</dbReference>
<dbReference type="RefSeq" id="XP_029230672.1">
    <property type="nucleotide sequence ID" value="XM_029369223.1"/>
</dbReference>
<evidence type="ECO:0000256" key="4">
    <source>
        <dbReference type="ARBA" id="ARBA00022989"/>
    </source>
</evidence>
<dbReference type="GeneID" id="40315906"/>
<dbReference type="PROSITE" id="PS00018">
    <property type="entry name" value="EF_HAND_1"/>
    <property type="match status" value="1"/>
</dbReference>
<dbReference type="Proteomes" id="UP000284403">
    <property type="component" value="Unassembled WGS sequence"/>
</dbReference>
<organism evidence="7 8">
    <name type="scientific">Trypanosoma conorhini</name>
    <dbReference type="NCBI Taxonomy" id="83891"/>
    <lineage>
        <taxon>Eukaryota</taxon>
        <taxon>Discoba</taxon>
        <taxon>Euglenozoa</taxon>
        <taxon>Kinetoplastea</taxon>
        <taxon>Metakinetoplastina</taxon>
        <taxon>Trypanosomatida</taxon>
        <taxon>Trypanosomatidae</taxon>
        <taxon>Trypanosoma</taxon>
    </lineage>
</organism>
<keyword evidence="8" id="KW-1185">Reference proteome</keyword>